<evidence type="ECO:0000313" key="2">
    <source>
        <dbReference type="Proteomes" id="UP000269076"/>
    </source>
</evidence>
<protein>
    <submittedName>
        <fullName evidence="1">Uncharacterized protein</fullName>
    </submittedName>
</protein>
<name>A0A3G6NE36_9FLAO</name>
<gene>
    <name evidence="1" type="ORF">EG340_11390</name>
</gene>
<dbReference type="EMBL" id="CP033928">
    <property type="protein sequence ID" value="AZA63179.1"/>
    <property type="molecule type" value="Genomic_DNA"/>
</dbReference>
<dbReference type="Proteomes" id="UP000269076">
    <property type="component" value="Chromosome"/>
</dbReference>
<proteinExistence type="predicted"/>
<evidence type="ECO:0000313" key="1">
    <source>
        <dbReference type="EMBL" id="AZA63179.1"/>
    </source>
</evidence>
<sequence length="290" mass="33917">MTMNRVTVLISLIVCIFTLSACKKKNPDIAYYNKVNEIDSIYRMADNPELAIAEYQKLYKKYYPKNQENRDEYEKYITLAEGKNIDFGGKKSLYKLIDLIAPYGNRYKKYLPLFKKYGIDSTEVKKEMADWKKGLNKTLIDSFTVAMMRDQEGRYDDTILMAKNVKKNAALLMWTFDKYGFPSIEKMGTIGNNDVFFAMPTFLTHMIESKEYYPYIKKKLLEYVKSGDCLPRDYAIMVDRENINNNKPSEYGYTLMIDIQDSAQINRNRKSIGLPSLKHSAKIVRDYKDK</sequence>
<accession>A0A3G6NE36</accession>
<dbReference type="AlphaFoldDB" id="A0A3G6NE36"/>
<dbReference type="PROSITE" id="PS51257">
    <property type="entry name" value="PROKAR_LIPOPROTEIN"/>
    <property type="match status" value="1"/>
</dbReference>
<reference evidence="1 2" key="1">
    <citation type="submission" date="2018-11" db="EMBL/GenBank/DDBJ databases">
        <title>Proposal to divide the Flavobacteriaceae and reorganize its genera based on Amino Acid Identity values calculated from whole genome sequences.</title>
        <authorList>
            <person name="Nicholson A.C."/>
            <person name="Gulvik C.A."/>
            <person name="Whitney A.M."/>
            <person name="Humrighouse B.W."/>
            <person name="Bell M."/>
            <person name="Holmes B."/>
            <person name="Steigerwalt A."/>
            <person name="Villarma A."/>
            <person name="Sheth M."/>
            <person name="Batra D."/>
            <person name="Pryor J."/>
            <person name="Bernardet J.-F."/>
            <person name="Hugo C."/>
            <person name="Kampfer P."/>
            <person name="Newman J."/>
            <person name="Mcquiston J.R."/>
        </authorList>
    </citation>
    <scope>NUCLEOTIDE SEQUENCE [LARGE SCALE GENOMIC DNA]</scope>
    <source>
        <strain evidence="1 2">G0211</strain>
    </source>
</reference>
<organism evidence="1 2">
    <name type="scientific">Chryseobacterium indoltheticum</name>
    <dbReference type="NCBI Taxonomy" id="254"/>
    <lineage>
        <taxon>Bacteria</taxon>
        <taxon>Pseudomonadati</taxon>
        <taxon>Bacteroidota</taxon>
        <taxon>Flavobacteriia</taxon>
        <taxon>Flavobacteriales</taxon>
        <taxon>Weeksellaceae</taxon>
        <taxon>Chryseobacterium group</taxon>
        <taxon>Chryseobacterium</taxon>
    </lineage>
</organism>